<dbReference type="OrthoDB" id="1452595at2"/>
<proteinExistence type="inferred from homology"/>
<keyword evidence="10" id="KW-1185">Reference proteome</keyword>
<feature type="transmembrane region" description="Helical" evidence="8">
    <location>
        <begin position="152"/>
        <end position="173"/>
    </location>
</feature>
<accession>A0A4P6ZKK8</accession>
<dbReference type="EMBL" id="CP034726">
    <property type="protein sequence ID" value="QBP18057.1"/>
    <property type="molecule type" value="Genomic_DNA"/>
</dbReference>
<evidence type="ECO:0000256" key="8">
    <source>
        <dbReference type="SAM" id="Phobius"/>
    </source>
</evidence>
<evidence type="ECO:0000256" key="2">
    <source>
        <dbReference type="ARBA" id="ARBA00006117"/>
    </source>
</evidence>
<dbReference type="RefSeq" id="WP_133441614.1">
    <property type="nucleotide sequence ID" value="NZ_CP034726.1"/>
</dbReference>
<keyword evidence="7 8" id="KW-0472">Membrane</keyword>
<keyword evidence="5 8" id="KW-0812">Transmembrane</keyword>
<organism evidence="9 10">
    <name type="scientific">Acetilactobacillus jinshanensis</name>
    <dbReference type="NCBI Taxonomy" id="1720083"/>
    <lineage>
        <taxon>Bacteria</taxon>
        <taxon>Bacillati</taxon>
        <taxon>Bacillota</taxon>
        <taxon>Bacilli</taxon>
        <taxon>Lactobacillales</taxon>
        <taxon>Lactobacillaceae</taxon>
        <taxon>Acetilactobacillus</taxon>
    </lineage>
</organism>
<evidence type="ECO:0000256" key="5">
    <source>
        <dbReference type="ARBA" id="ARBA00022692"/>
    </source>
</evidence>
<evidence type="ECO:0000313" key="10">
    <source>
        <dbReference type="Proteomes" id="UP000294321"/>
    </source>
</evidence>
<dbReference type="KEGG" id="lji:ELX58_02605"/>
<gene>
    <name evidence="9" type="ORF">ELX58_02605</name>
</gene>
<evidence type="ECO:0000256" key="4">
    <source>
        <dbReference type="ARBA" id="ARBA00022597"/>
    </source>
</evidence>
<feature type="transmembrane region" description="Helical" evidence="8">
    <location>
        <begin position="179"/>
        <end position="201"/>
    </location>
</feature>
<evidence type="ECO:0000256" key="3">
    <source>
        <dbReference type="ARBA" id="ARBA00022448"/>
    </source>
</evidence>
<dbReference type="InterPro" id="IPR037185">
    <property type="entry name" value="EmrE-like"/>
</dbReference>
<dbReference type="CDD" id="cd23111">
    <property type="entry name" value="ribose_uptake_RbsU"/>
    <property type="match status" value="1"/>
</dbReference>
<comment type="similarity">
    <text evidence="2">Belongs to the GRP transporter (TC 2.A.7.5) family.</text>
</comment>
<dbReference type="GO" id="GO:0005886">
    <property type="term" value="C:plasma membrane"/>
    <property type="evidence" value="ECO:0007669"/>
    <property type="project" value="UniProtKB-SubCell"/>
</dbReference>
<keyword evidence="6 8" id="KW-1133">Transmembrane helix</keyword>
<dbReference type="Pfam" id="PF06800">
    <property type="entry name" value="Sugar_transport"/>
    <property type="match status" value="1"/>
</dbReference>
<sequence length="290" mass="30957">MNILIALLPAFFWGCTPLWTHICSGKPIQQLVGTTYGALVVGILIYLIKQPLMTPSIFWWSFLGGVGWSLGQLAQYRAFINLGVATTSPITAGIQLLGVNFIGVAFFGSWKSAIAKTIGGIAIVLIILGVFLTTRTGKKHQSIKNKKKFIKYVLELIIGTGIGYTACSTLPRIPDASGWSTFPGQTVGMIISAVLIALIFYPRSHAVLSKATFTNVLTGFNSGFGTLSYLISMILNGVSTGFTLSQMTTVVATFIGLVVLREHKSGKSLAYTLSGVALVVLGGVMTGFIH</sequence>
<reference evidence="10" key="1">
    <citation type="submission" date="2018-12" db="EMBL/GenBank/DDBJ databases">
        <title>A new species of lactobacillus.</title>
        <authorList>
            <person name="Jian Y."/>
            <person name="Xin L."/>
            <person name="Hong Z.J."/>
            <person name="Ming L.Z."/>
            <person name="Hong X.Z."/>
        </authorList>
    </citation>
    <scope>NUCLEOTIDE SEQUENCE [LARGE SCALE GENOMIC DNA]</scope>
    <source>
        <strain evidence="10">HSLZ-75</strain>
    </source>
</reference>
<feature type="transmembrane region" description="Helical" evidence="8">
    <location>
        <begin position="213"/>
        <end position="235"/>
    </location>
</feature>
<dbReference type="PANTHER" id="PTHR16119">
    <property type="entry name" value="TRANSMEMBRANE PROTEIN 144"/>
    <property type="match status" value="1"/>
</dbReference>
<evidence type="ECO:0000256" key="6">
    <source>
        <dbReference type="ARBA" id="ARBA00022989"/>
    </source>
</evidence>
<keyword evidence="4" id="KW-0762">Sugar transport</keyword>
<dbReference type="PANTHER" id="PTHR16119:SF17">
    <property type="entry name" value="TRANSMEMBRANE PROTEIN 144"/>
    <property type="match status" value="1"/>
</dbReference>
<feature type="transmembrane region" description="Helical" evidence="8">
    <location>
        <begin position="30"/>
        <end position="48"/>
    </location>
</feature>
<dbReference type="SUPFAM" id="SSF103481">
    <property type="entry name" value="Multidrug resistance efflux transporter EmrE"/>
    <property type="match status" value="1"/>
</dbReference>
<evidence type="ECO:0000256" key="7">
    <source>
        <dbReference type="ARBA" id="ARBA00023136"/>
    </source>
</evidence>
<evidence type="ECO:0000256" key="1">
    <source>
        <dbReference type="ARBA" id="ARBA00004651"/>
    </source>
</evidence>
<name>A0A4P6ZKK8_9LACO</name>
<feature type="transmembrane region" description="Helical" evidence="8">
    <location>
        <begin position="79"/>
        <end position="107"/>
    </location>
</feature>
<evidence type="ECO:0000313" key="9">
    <source>
        <dbReference type="EMBL" id="QBP18057.1"/>
    </source>
</evidence>
<dbReference type="AlphaFoldDB" id="A0A4P6ZKK8"/>
<dbReference type="GO" id="GO:0015144">
    <property type="term" value="F:carbohydrate transmembrane transporter activity"/>
    <property type="evidence" value="ECO:0007669"/>
    <property type="project" value="InterPro"/>
</dbReference>
<feature type="transmembrane region" description="Helical" evidence="8">
    <location>
        <begin position="113"/>
        <end position="132"/>
    </location>
</feature>
<feature type="transmembrane region" description="Helical" evidence="8">
    <location>
        <begin position="241"/>
        <end position="260"/>
    </location>
</feature>
<comment type="subcellular location">
    <subcellularLocation>
        <location evidence="1">Cell membrane</location>
        <topology evidence="1">Multi-pass membrane protein</topology>
    </subcellularLocation>
</comment>
<protein>
    <submittedName>
        <fullName evidence="9">Ribose uptake protein RbsU</fullName>
    </submittedName>
</protein>
<feature type="transmembrane region" description="Helical" evidence="8">
    <location>
        <begin position="269"/>
        <end position="289"/>
    </location>
</feature>
<dbReference type="Proteomes" id="UP000294321">
    <property type="component" value="Chromosome"/>
</dbReference>
<keyword evidence="3" id="KW-0813">Transport</keyword>
<dbReference type="InterPro" id="IPR010651">
    <property type="entry name" value="Sugar_transport"/>
</dbReference>